<dbReference type="Pfam" id="PF10545">
    <property type="entry name" value="MADF_DNA_bdg"/>
    <property type="match status" value="1"/>
</dbReference>
<comment type="subcellular location">
    <subcellularLocation>
        <location evidence="1">Nucleus</location>
    </subcellularLocation>
</comment>
<keyword evidence="1" id="KW-0539">Nucleus</keyword>
<dbReference type="PROSITE" id="PS51031">
    <property type="entry name" value="BESS"/>
    <property type="match status" value="1"/>
</dbReference>
<protein>
    <recommendedName>
        <fullName evidence="3">BESS domain-containing protein</fullName>
    </recommendedName>
</protein>
<sequence length="805" mass="92942">MTLYDFKSEDYKNRVKKLNAWTNVCQRLYGNGWDDLEVEAKRKIEFRIMSPPRRKCHFNAELQKDYPFMKVKSVSSASNHQHTLAANAEIRSNKLPSFFKYASVSSENLIIAAKEGTFAYHTIRHMHSFRSLDCTSKLISNLFESKFCSARTKSEAIVKNILARESQLRLEVDMQKANFLSIILHSSNHKDTKLVPLLVTYFDSKTGIQTKLLQLVDLPGKEVQRRWKSLKDAYQRALKARETKSGDGASKKRPYIYEKQMEFLSTTMKSRRTTGTMNNESAKVDGNVNTEEERVIIEDDTSTNDIGNIVIKKTPHKKRKRTDDFDSQLLEILRNSSSAAASSNPTVAPQDKDKMFLLSLLPYVKKMTEFDKIPTPEKVKTITRRELYDILREFKGNKIDEKFTLLEDRLAQMTSCPREDRNILSRSLKYFKASFKQKWAAARNTDERFLKHNEEWLKTSLELLSWSSLKPGRPVKQFHELSERSKRRRTEEIRACVPVEELTFAARVSQGTSGNKHASKMIKEITSTPTKAKKIRKIISSKKDHVEMKYTPQEALSLFVEAYKEPIKKWQIRTPEDKNIIKETKEKIQKCFRAEMDLLVHIPKAGYGNSNDGNTSRRFFQNTECSSCITGINRELINRFKVILEVISSGHEIDHHKFENYAQDTAKLYVKLYGWHPMSPTVHKMLIHGAQVIEQAILPIGQLSEEVAEARNKHFRKYRVDFSRKFSRIDCNRDVLNRLLLTSDPLISCSRSKNKQKILPFSDEAKAILITATPNPNSLDDNTVEDDDDEEDSDIIVESDCTDSE</sequence>
<name>A0A9N9TCD9_DIABA</name>
<dbReference type="PANTHER" id="PTHR12243">
    <property type="entry name" value="MADF DOMAIN TRANSCRIPTION FACTOR"/>
    <property type="match status" value="1"/>
</dbReference>
<dbReference type="GO" id="GO:0005667">
    <property type="term" value="C:transcription regulator complex"/>
    <property type="evidence" value="ECO:0007669"/>
    <property type="project" value="TreeGrafter"/>
</dbReference>
<evidence type="ECO:0000256" key="2">
    <source>
        <dbReference type="SAM" id="MobiDB-lite"/>
    </source>
</evidence>
<dbReference type="GO" id="GO:0006357">
    <property type="term" value="P:regulation of transcription by RNA polymerase II"/>
    <property type="evidence" value="ECO:0007669"/>
    <property type="project" value="TreeGrafter"/>
</dbReference>
<evidence type="ECO:0000259" key="3">
    <source>
        <dbReference type="PROSITE" id="PS51031"/>
    </source>
</evidence>
<dbReference type="EMBL" id="OU898284">
    <property type="protein sequence ID" value="CAG9840790.1"/>
    <property type="molecule type" value="Genomic_DNA"/>
</dbReference>
<accession>A0A9N9TCD9</accession>
<dbReference type="InterPro" id="IPR006578">
    <property type="entry name" value="MADF-dom"/>
</dbReference>
<organism evidence="4 5">
    <name type="scientific">Diabrotica balteata</name>
    <name type="common">Banded cucumber beetle</name>
    <dbReference type="NCBI Taxonomy" id="107213"/>
    <lineage>
        <taxon>Eukaryota</taxon>
        <taxon>Metazoa</taxon>
        <taxon>Ecdysozoa</taxon>
        <taxon>Arthropoda</taxon>
        <taxon>Hexapoda</taxon>
        <taxon>Insecta</taxon>
        <taxon>Pterygota</taxon>
        <taxon>Neoptera</taxon>
        <taxon>Endopterygota</taxon>
        <taxon>Coleoptera</taxon>
        <taxon>Polyphaga</taxon>
        <taxon>Cucujiformia</taxon>
        <taxon>Chrysomeloidea</taxon>
        <taxon>Chrysomelidae</taxon>
        <taxon>Galerucinae</taxon>
        <taxon>Diabroticina</taxon>
        <taxon>Diabroticites</taxon>
        <taxon>Diabrotica</taxon>
    </lineage>
</organism>
<keyword evidence="5" id="KW-1185">Reference proteome</keyword>
<evidence type="ECO:0000256" key="1">
    <source>
        <dbReference type="PROSITE-ProRule" id="PRU00371"/>
    </source>
</evidence>
<feature type="compositionally biased region" description="Acidic residues" evidence="2">
    <location>
        <begin position="782"/>
        <end position="805"/>
    </location>
</feature>
<feature type="compositionally biased region" description="Polar residues" evidence="2">
    <location>
        <begin position="772"/>
        <end position="781"/>
    </location>
</feature>
<dbReference type="PANTHER" id="PTHR12243:SF67">
    <property type="entry name" value="COREPRESSOR OF PANGOLIN, ISOFORM A-RELATED"/>
    <property type="match status" value="1"/>
</dbReference>
<feature type="region of interest" description="Disordered" evidence="2">
    <location>
        <begin position="772"/>
        <end position="805"/>
    </location>
</feature>
<reference evidence="4" key="1">
    <citation type="submission" date="2022-01" db="EMBL/GenBank/DDBJ databases">
        <authorList>
            <person name="King R."/>
        </authorList>
    </citation>
    <scope>NUCLEOTIDE SEQUENCE</scope>
</reference>
<dbReference type="GO" id="GO:0005634">
    <property type="term" value="C:nucleus"/>
    <property type="evidence" value="ECO:0007669"/>
    <property type="project" value="UniProtKB-SubCell"/>
</dbReference>
<dbReference type="OrthoDB" id="6750366at2759"/>
<dbReference type="Proteomes" id="UP001153709">
    <property type="component" value="Chromosome 9"/>
</dbReference>
<feature type="domain" description="BESS" evidence="3">
    <location>
        <begin position="350"/>
        <end position="389"/>
    </location>
</feature>
<dbReference type="InterPro" id="IPR004210">
    <property type="entry name" value="BESS_motif"/>
</dbReference>
<dbReference type="AlphaFoldDB" id="A0A9N9TCD9"/>
<evidence type="ECO:0000313" key="5">
    <source>
        <dbReference type="Proteomes" id="UP001153709"/>
    </source>
</evidence>
<dbReference type="GO" id="GO:0003677">
    <property type="term" value="F:DNA binding"/>
    <property type="evidence" value="ECO:0007669"/>
    <property type="project" value="InterPro"/>
</dbReference>
<proteinExistence type="predicted"/>
<dbReference type="InterPro" id="IPR039353">
    <property type="entry name" value="TF_Adf1"/>
</dbReference>
<gene>
    <name evidence="4" type="ORF">DIABBA_LOCUS13414</name>
</gene>
<evidence type="ECO:0000313" key="4">
    <source>
        <dbReference type="EMBL" id="CAG9840790.1"/>
    </source>
</evidence>